<dbReference type="Proteomes" id="UP001589797">
    <property type="component" value="Unassembled WGS sequence"/>
</dbReference>
<name>A0ABV6FVB9_9BACT</name>
<organism evidence="1 2">
    <name type="scientific">Fontibacter flavus</name>
    <dbReference type="NCBI Taxonomy" id="654838"/>
    <lineage>
        <taxon>Bacteria</taxon>
        <taxon>Pseudomonadati</taxon>
        <taxon>Bacteroidota</taxon>
        <taxon>Cytophagia</taxon>
        <taxon>Cytophagales</taxon>
        <taxon>Cyclobacteriaceae</taxon>
        <taxon>Fontibacter</taxon>
    </lineage>
</organism>
<accession>A0ABV6FVB9</accession>
<keyword evidence="2" id="KW-1185">Reference proteome</keyword>
<sequence>MDLLIEVTNTPVIECLLLLLLTGDEGKKIDWNNSLIKDYMTQYMELKEKAMANEFIQLVLQNDFKKEVIEDKSLTHLHIRLEKLKKKLLKIYFTSLKKDTELYKDYEYIGDFSSLVSKHFLQMEKLKLVIQPDIQIATSVHSKSKITYLTARGFWLNEKGNRERKYVKSLGRLDEFEGGKKDPQVLKLGIEKIREESLKEYNQQYPD</sequence>
<dbReference type="RefSeq" id="WP_382388336.1">
    <property type="nucleotide sequence ID" value="NZ_JBHLWI010000038.1"/>
</dbReference>
<proteinExistence type="predicted"/>
<gene>
    <name evidence="1" type="ORF">ACFFIP_14120</name>
</gene>
<protein>
    <submittedName>
        <fullName evidence="1">Uncharacterized protein</fullName>
    </submittedName>
</protein>
<dbReference type="EMBL" id="JBHLWI010000038">
    <property type="protein sequence ID" value="MFC0263826.1"/>
    <property type="molecule type" value="Genomic_DNA"/>
</dbReference>
<comment type="caution">
    <text evidence="1">The sequence shown here is derived from an EMBL/GenBank/DDBJ whole genome shotgun (WGS) entry which is preliminary data.</text>
</comment>
<evidence type="ECO:0000313" key="1">
    <source>
        <dbReference type="EMBL" id="MFC0263826.1"/>
    </source>
</evidence>
<evidence type="ECO:0000313" key="2">
    <source>
        <dbReference type="Proteomes" id="UP001589797"/>
    </source>
</evidence>
<reference evidence="1 2" key="1">
    <citation type="submission" date="2024-09" db="EMBL/GenBank/DDBJ databases">
        <authorList>
            <person name="Sun Q."/>
            <person name="Mori K."/>
        </authorList>
    </citation>
    <scope>NUCLEOTIDE SEQUENCE [LARGE SCALE GENOMIC DNA]</scope>
    <source>
        <strain evidence="1 2">CCM 7650</strain>
    </source>
</reference>